<gene>
    <name evidence="1" type="ORF">SLUN_26520</name>
</gene>
<dbReference type="InterPro" id="IPR007423">
    <property type="entry name" value="Sel_put"/>
</dbReference>
<proteinExistence type="predicted"/>
<evidence type="ECO:0000313" key="2">
    <source>
        <dbReference type="Proteomes" id="UP000244201"/>
    </source>
</evidence>
<dbReference type="EMBL" id="CP026304">
    <property type="protein sequence ID" value="AVZ75222.1"/>
    <property type="molecule type" value="Genomic_DNA"/>
</dbReference>
<dbReference type="RefSeq" id="WP_108152405.1">
    <property type="nucleotide sequence ID" value="NZ_CP026304.1"/>
</dbReference>
<organism evidence="1 2">
    <name type="scientific">Streptomyces lunaelactis</name>
    <dbReference type="NCBI Taxonomy" id="1535768"/>
    <lineage>
        <taxon>Bacteria</taxon>
        <taxon>Bacillati</taxon>
        <taxon>Actinomycetota</taxon>
        <taxon>Actinomycetes</taxon>
        <taxon>Kitasatosporales</taxon>
        <taxon>Streptomycetaceae</taxon>
        <taxon>Streptomyces</taxon>
    </lineage>
</organism>
<accession>A0A2R4T7V2</accession>
<name>A0A2R4T7V2_9ACTN</name>
<dbReference type="AlphaFoldDB" id="A0A2R4T7V2"/>
<dbReference type="GeneID" id="55658810"/>
<dbReference type="OrthoDB" id="3541280at2"/>
<evidence type="ECO:0008006" key="3">
    <source>
        <dbReference type="Google" id="ProtNLM"/>
    </source>
</evidence>
<dbReference type="Proteomes" id="UP000244201">
    <property type="component" value="Chromosome"/>
</dbReference>
<dbReference type="KEGG" id="slk:SLUN_26520"/>
<evidence type="ECO:0000313" key="1">
    <source>
        <dbReference type="EMBL" id="AVZ75222.1"/>
    </source>
</evidence>
<sequence>MLGRGTLSGGLRRAAGAVRWYVRELMDESAYGRYVTHARSRDPAVSVLSRREFERMRTDRQESDPSGGFRCC</sequence>
<protein>
    <recommendedName>
        <fullName evidence="3">DUF466 domain-containing protein</fullName>
    </recommendedName>
</protein>
<reference evidence="1 2" key="1">
    <citation type="submission" date="2018-01" db="EMBL/GenBank/DDBJ databases">
        <title>Complete genome sequence of Streptomyces lunaelactis MM109T, a Ferroverdin A producer isolated from cave moonmilk deposits.</title>
        <authorList>
            <person name="Naome A."/>
            <person name="Martinet L."/>
            <person name="Maciejewska M."/>
            <person name="Anderssen S."/>
            <person name="Adam D."/>
            <person name="Tenconi E."/>
            <person name="Deflandre B."/>
            <person name="Arguelles-Arias A."/>
            <person name="Calusinska M."/>
            <person name="Copieters W."/>
            <person name="Karim L."/>
            <person name="Hanikenne M."/>
            <person name="Baurain D."/>
            <person name="van Wezel G."/>
            <person name="Smargiasso N."/>
            <person name="de Pauw E."/>
            <person name="Delfosse P."/>
            <person name="Rigali S."/>
        </authorList>
    </citation>
    <scope>NUCLEOTIDE SEQUENCE [LARGE SCALE GENOMIC DNA]</scope>
    <source>
        <strain evidence="1 2">MM109</strain>
    </source>
</reference>
<keyword evidence="2" id="KW-1185">Reference proteome</keyword>
<dbReference type="Pfam" id="PF04328">
    <property type="entry name" value="Sel_put"/>
    <property type="match status" value="1"/>
</dbReference>